<dbReference type="InterPro" id="IPR027417">
    <property type="entry name" value="P-loop_NTPase"/>
</dbReference>
<dbReference type="EMBL" id="SEYY01022852">
    <property type="protein sequence ID" value="KAB7495255.1"/>
    <property type="molecule type" value="Genomic_DNA"/>
</dbReference>
<accession>A0A5N5SMF1</accession>
<evidence type="ECO:0000256" key="1">
    <source>
        <dbReference type="ARBA" id="ARBA00022679"/>
    </source>
</evidence>
<dbReference type="PANTHER" id="PTHR10605">
    <property type="entry name" value="HEPARAN SULFATE SULFOTRANSFERASE"/>
    <property type="match status" value="1"/>
</dbReference>
<organism evidence="7 8">
    <name type="scientific">Armadillidium nasatum</name>
    <dbReference type="NCBI Taxonomy" id="96803"/>
    <lineage>
        <taxon>Eukaryota</taxon>
        <taxon>Metazoa</taxon>
        <taxon>Ecdysozoa</taxon>
        <taxon>Arthropoda</taxon>
        <taxon>Crustacea</taxon>
        <taxon>Multicrustacea</taxon>
        <taxon>Malacostraca</taxon>
        <taxon>Eumalacostraca</taxon>
        <taxon>Peracarida</taxon>
        <taxon>Isopoda</taxon>
        <taxon>Oniscidea</taxon>
        <taxon>Crinocheta</taxon>
        <taxon>Armadillidiidae</taxon>
        <taxon>Armadillidium</taxon>
    </lineage>
</organism>
<name>A0A5N5SMF1_9CRUS</name>
<keyword evidence="5" id="KW-0472">Membrane</keyword>
<dbReference type="AlphaFoldDB" id="A0A5N5SMF1"/>
<dbReference type="Proteomes" id="UP000326759">
    <property type="component" value="Unassembled WGS sequence"/>
</dbReference>
<comment type="caution">
    <text evidence="7">The sequence shown here is derived from an EMBL/GenBank/DDBJ whole genome shotgun (WGS) entry which is preliminary data.</text>
</comment>
<dbReference type="GO" id="GO:0008467">
    <property type="term" value="F:[heparan sulfate]-glucosamine 3-sulfotransferase activity"/>
    <property type="evidence" value="ECO:0007669"/>
    <property type="project" value="TreeGrafter"/>
</dbReference>
<dbReference type="Gene3D" id="3.40.50.300">
    <property type="entry name" value="P-loop containing nucleotide triphosphate hydrolases"/>
    <property type="match status" value="1"/>
</dbReference>
<evidence type="ECO:0000256" key="4">
    <source>
        <dbReference type="PIRSR" id="PIRSR637359-3"/>
    </source>
</evidence>
<dbReference type="OrthoDB" id="411451at2759"/>
<feature type="domain" description="Sulfotransferase" evidence="6">
    <location>
        <begin position="189"/>
        <end position="299"/>
    </location>
</feature>
<keyword evidence="4" id="KW-1015">Disulfide bond</keyword>
<reference evidence="7 8" key="1">
    <citation type="journal article" date="2019" name="PLoS Biol.">
        <title>Sex chromosomes control vertical transmission of feminizing Wolbachia symbionts in an isopod.</title>
        <authorList>
            <person name="Becking T."/>
            <person name="Chebbi M.A."/>
            <person name="Giraud I."/>
            <person name="Moumen B."/>
            <person name="Laverre T."/>
            <person name="Caubet Y."/>
            <person name="Peccoud J."/>
            <person name="Gilbert C."/>
            <person name="Cordaux R."/>
        </authorList>
    </citation>
    <scope>NUCLEOTIDE SEQUENCE [LARGE SCALE GENOMIC DNA]</scope>
    <source>
        <strain evidence="7">ANa2</strain>
        <tissue evidence="7">Whole body excluding digestive tract and cuticle</tissue>
    </source>
</reference>
<dbReference type="Pfam" id="PF00685">
    <property type="entry name" value="Sulfotransfer_1"/>
    <property type="match status" value="1"/>
</dbReference>
<dbReference type="InterPro" id="IPR037359">
    <property type="entry name" value="NST/OST"/>
</dbReference>
<feature type="transmembrane region" description="Helical" evidence="5">
    <location>
        <begin position="7"/>
        <end position="30"/>
    </location>
</feature>
<evidence type="ECO:0000256" key="5">
    <source>
        <dbReference type="SAM" id="Phobius"/>
    </source>
</evidence>
<evidence type="ECO:0000313" key="7">
    <source>
        <dbReference type="EMBL" id="KAB7495255.1"/>
    </source>
</evidence>
<proteinExistence type="predicted"/>
<feature type="binding site" evidence="3">
    <location>
        <begin position="279"/>
        <end position="283"/>
    </location>
    <ligand>
        <name>3'-phosphoadenylyl sulfate</name>
        <dbReference type="ChEBI" id="CHEBI:58339"/>
    </ligand>
</feature>
<evidence type="ECO:0000313" key="8">
    <source>
        <dbReference type="Proteomes" id="UP000326759"/>
    </source>
</evidence>
<gene>
    <name evidence="7" type="ORF">Anas_11639</name>
</gene>
<evidence type="ECO:0000256" key="2">
    <source>
        <dbReference type="ARBA" id="ARBA00023180"/>
    </source>
</evidence>
<feature type="disulfide bond" evidence="4">
    <location>
        <begin position="262"/>
        <end position="274"/>
    </location>
</feature>
<keyword evidence="5" id="KW-1133">Transmembrane helix</keyword>
<evidence type="ECO:0000256" key="3">
    <source>
        <dbReference type="PIRSR" id="PIRSR637359-2"/>
    </source>
</evidence>
<sequence length="316" mass="37154">MGRRRRIFFYICFFPLVLSFSYLLCVYSVYKRNAIYYESHFERLGDPFWLNHPRTYNRIREPHFGSHFIGGDVATKLKPQKDEKFIVVTGNILSNEGEYLGGYKTDVDKTEERKKKKKREKYKKELKEKCRIDKNACEELKYLLNPKISFTDLEKESFFKSENDSQDLNGPSKPDWNSYADKGFAIVGLVNVVWGPIRGGLYARHYQRWRKFFPATSIHVVSGENLVQDPADEMASVQDFLNLERVIKDRHFYFNATKGFPCLVKSEKNGKPHCLGFSKGRTHPKVDSEVIQILRDFYRPFNAKFYKLVGRDFGWP</sequence>
<protein>
    <submittedName>
        <fullName evidence="7">Heparan sulfate glucosamine 3-O-sulfotransferase 3B1</fullName>
    </submittedName>
</protein>
<dbReference type="InterPro" id="IPR000863">
    <property type="entry name" value="Sulfotransferase_dom"/>
</dbReference>
<keyword evidence="2" id="KW-0325">Glycoprotein</keyword>
<keyword evidence="8" id="KW-1185">Reference proteome</keyword>
<keyword evidence="5" id="KW-0812">Transmembrane</keyword>
<dbReference type="PANTHER" id="PTHR10605:SF72">
    <property type="entry name" value="HEPARAN SULFATE 3-O SULFOTRANSFERASE-B, ISOFORM A"/>
    <property type="match status" value="1"/>
</dbReference>
<dbReference type="SUPFAM" id="SSF52540">
    <property type="entry name" value="P-loop containing nucleoside triphosphate hydrolases"/>
    <property type="match status" value="1"/>
</dbReference>
<keyword evidence="1 7" id="KW-0808">Transferase</keyword>
<evidence type="ECO:0000259" key="6">
    <source>
        <dbReference type="Pfam" id="PF00685"/>
    </source>
</evidence>